<evidence type="ECO:0000313" key="2">
    <source>
        <dbReference type="EMBL" id="PRX54866.1"/>
    </source>
</evidence>
<gene>
    <name evidence="2" type="ORF">CLV81_3270</name>
</gene>
<accession>A0A2T0MBJ4</accession>
<evidence type="ECO:0000259" key="1">
    <source>
        <dbReference type="Pfam" id="PF01593"/>
    </source>
</evidence>
<comment type="caution">
    <text evidence="2">The sequence shown here is derived from an EMBL/GenBank/DDBJ whole genome shotgun (WGS) entry which is preliminary data.</text>
</comment>
<dbReference type="InterPro" id="IPR002937">
    <property type="entry name" value="Amino_oxidase"/>
</dbReference>
<feature type="domain" description="Amine oxidase" evidence="1">
    <location>
        <begin position="17"/>
        <end position="409"/>
    </location>
</feature>
<name>A0A2T0MBJ4_9FLAO</name>
<keyword evidence="3" id="KW-1185">Reference proteome</keyword>
<dbReference type="AlphaFoldDB" id="A0A2T0MBJ4"/>
<dbReference type="PANTHER" id="PTHR42841">
    <property type="entry name" value="AMINE OXIDASE"/>
    <property type="match status" value="1"/>
</dbReference>
<evidence type="ECO:0000313" key="3">
    <source>
        <dbReference type="Proteomes" id="UP000237640"/>
    </source>
</evidence>
<dbReference type="InterPro" id="IPR036188">
    <property type="entry name" value="FAD/NAD-bd_sf"/>
</dbReference>
<dbReference type="RefSeq" id="WP_106146317.1">
    <property type="nucleotide sequence ID" value="NZ_PVYX01000002.1"/>
</dbReference>
<organism evidence="2 3">
    <name type="scientific">Flagellimonas meridianipacifica</name>
    <dbReference type="NCBI Taxonomy" id="1080225"/>
    <lineage>
        <taxon>Bacteria</taxon>
        <taxon>Pseudomonadati</taxon>
        <taxon>Bacteroidota</taxon>
        <taxon>Flavobacteriia</taxon>
        <taxon>Flavobacteriales</taxon>
        <taxon>Flavobacteriaceae</taxon>
        <taxon>Flagellimonas</taxon>
    </lineage>
</organism>
<dbReference type="Proteomes" id="UP000237640">
    <property type="component" value="Unassembled WGS sequence"/>
</dbReference>
<reference evidence="2 3" key="1">
    <citation type="submission" date="2018-03" db="EMBL/GenBank/DDBJ databases">
        <title>Genomic Encyclopedia of Archaeal and Bacterial Type Strains, Phase II (KMG-II): from individual species to whole genera.</title>
        <authorList>
            <person name="Goeker M."/>
        </authorList>
    </citation>
    <scope>NUCLEOTIDE SEQUENCE [LARGE SCALE GENOMIC DNA]</scope>
    <source>
        <strain evidence="2 3">DSM 25027</strain>
    </source>
</reference>
<dbReference type="EMBL" id="PVYX01000002">
    <property type="protein sequence ID" value="PRX54866.1"/>
    <property type="molecule type" value="Genomic_DNA"/>
</dbReference>
<dbReference type="SUPFAM" id="SSF51905">
    <property type="entry name" value="FAD/NAD(P)-binding domain"/>
    <property type="match status" value="1"/>
</dbReference>
<sequence>MGVLKSKYKIHIVGAGVSGLIAATVLEQKGYHPIIIESTDRVGGRVKTDVLNQIPLDHGFQVLLTGYPMVKKYLDLKELQLFYFDPGASIVTDKKKMTIGDPLRKFTFVIPTLLSKIGSLGDKIKIVKLQKKLRKKTIEEIFDSEETTTMEYLKSCGFSEEMIKLFFLPFFSGIFLENELSTSSRMFEFIYKMFGEGYAAIPKDGIGAIPNQLKAKLKNTEFIFNTEVAQVADGHISLKNGETMKSDLTIIATDANALVSNLRGQEILWKGCDTLYFEVEKQDSRFKVIELFANEEAIINSVFSLNDLFEWNNPNHILSVTVVKKHKLTTDDLIKKVTQELNMYLELTKVKFLRNYSIKMALPDIRNVQNMISPEETRLTSRVFLAGDTLLNGSLNGAMQSGELAAMGVINLLEESQDLAQFTSEYI</sequence>
<dbReference type="OrthoDB" id="9767561at2"/>
<dbReference type="Gene3D" id="3.50.50.60">
    <property type="entry name" value="FAD/NAD(P)-binding domain"/>
    <property type="match status" value="1"/>
</dbReference>
<dbReference type="GO" id="GO:0016491">
    <property type="term" value="F:oxidoreductase activity"/>
    <property type="evidence" value="ECO:0007669"/>
    <property type="project" value="InterPro"/>
</dbReference>
<protein>
    <submittedName>
        <fullName evidence="2">Flavin-dependent amine oxidoreductase</fullName>
    </submittedName>
</protein>
<dbReference type="Pfam" id="PF01593">
    <property type="entry name" value="Amino_oxidase"/>
    <property type="match status" value="1"/>
</dbReference>
<proteinExistence type="predicted"/>